<sequence>MAVVSTLSNHFKYMLASGDIDFDADTFKIILMNTTFAFDKDADATLADVTADQLATNFGYTQDTKTLANVAITEDDSNDVASIAWDDVQWTASGGSIGASGAAIIYDDTTADDTVIGCIDYGQDVTATDGANFSIQDISLEIG</sequence>
<organism evidence="1">
    <name type="scientific">viral metagenome</name>
    <dbReference type="NCBI Taxonomy" id="1070528"/>
    <lineage>
        <taxon>unclassified sequences</taxon>
        <taxon>metagenomes</taxon>
        <taxon>organismal metagenomes</taxon>
    </lineage>
</organism>
<accession>A0A6M3J2D0</accession>
<dbReference type="AlphaFoldDB" id="A0A6M3J2D0"/>
<gene>
    <name evidence="2" type="ORF">MM415A00726_0003</name>
    <name evidence="1" type="ORF">MM415B00544_0021</name>
</gene>
<dbReference type="EMBL" id="MT142420">
    <property type="protein sequence ID" value="QJA80390.1"/>
    <property type="molecule type" value="Genomic_DNA"/>
</dbReference>
<evidence type="ECO:0000313" key="2">
    <source>
        <dbReference type="EMBL" id="QJA80390.1"/>
    </source>
</evidence>
<proteinExistence type="predicted"/>
<evidence type="ECO:0000313" key="1">
    <source>
        <dbReference type="EMBL" id="QJA64076.1"/>
    </source>
</evidence>
<protein>
    <submittedName>
        <fullName evidence="1">Uncharacterized protein</fullName>
    </submittedName>
</protein>
<name>A0A6M3J2D0_9ZZZZ</name>
<dbReference type="EMBL" id="MT141512">
    <property type="protein sequence ID" value="QJA64076.1"/>
    <property type="molecule type" value="Genomic_DNA"/>
</dbReference>
<reference evidence="1" key="1">
    <citation type="submission" date="2020-03" db="EMBL/GenBank/DDBJ databases">
        <title>The deep terrestrial virosphere.</title>
        <authorList>
            <person name="Holmfeldt K."/>
            <person name="Nilsson E."/>
            <person name="Simone D."/>
            <person name="Lopez-Fernandez M."/>
            <person name="Wu X."/>
            <person name="de Brujin I."/>
            <person name="Lundin D."/>
            <person name="Andersson A."/>
            <person name="Bertilsson S."/>
            <person name="Dopson M."/>
        </authorList>
    </citation>
    <scope>NUCLEOTIDE SEQUENCE</scope>
    <source>
        <strain evidence="2">MM415A00726</strain>
        <strain evidence="1">MM415B00544</strain>
    </source>
</reference>